<protein>
    <submittedName>
        <fullName evidence="5">Helix-turn-helix transcriptional regulator</fullName>
    </submittedName>
</protein>
<dbReference type="PRINTS" id="PR00032">
    <property type="entry name" value="HTHARAC"/>
</dbReference>
<dbReference type="PROSITE" id="PS01124">
    <property type="entry name" value="HTH_ARAC_FAMILY_2"/>
    <property type="match status" value="1"/>
</dbReference>
<dbReference type="PROSITE" id="PS00041">
    <property type="entry name" value="HTH_ARAC_FAMILY_1"/>
    <property type="match status" value="1"/>
</dbReference>
<evidence type="ECO:0000313" key="5">
    <source>
        <dbReference type="EMBL" id="NOI80393.1"/>
    </source>
</evidence>
<name>A0AAE5LHF6_9VIBR</name>
<proteinExistence type="predicted"/>
<dbReference type="InterPro" id="IPR018060">
    <property type="entry name" value="HTH_AraC"/>
</dbReference>
<gene>
    <name evidence="5" type="ORF">F0237_06930</name>
</gene>
<dbReference type="EMBL" id="VTXO01000002">
    <property type="protein sequence ID" value="NOI80393.1"/>
    <property type="molecule type" value="Genomic_DNA"/>
</dbReference>
<feature type="domain" description="HTH araC/xylS-type" evidence="4">
    <location>
        <begin position="159"/>
        <end position="256"/>
    </location>
</feature>
<comment type="caution">
    <text evidence="5">The sequence shown here is derived from an EMBL/GenBank/DDBJ whole genome shotgun (WGS) entry which is preliminary data.</text>
</comment>
<dbReference type="SUPFAM" id="SSF46689">
    <property type="entry name" value="Homeodomain-like"/>
    <property type="match status" value="1"/>
</dbReference>
<dbReference type="Pfam" id="PF12833">
    <property type="entry name" value="HTH_18"/>
    <property type="match status" value="1"/>
</dbReference>
<evidence type="ECO:0000259" key="4">
    <source>
        <dbReference type="PROSITE" id="PS01124"/>
    </source>
</evidence>
<keyword evidence="2" id="KW-0238">DNA-binding</keyword>
<dbReference type="PANTHER" id="PTHR47894">
    <property type="entry name" value="HTH-TYPE TRANSCRIPTIONAL REGULATOR GADX"/>
    <property type="match status" value="1"/>
</dbReference>
<dbReference type="Proteomes" id="UP000572722">
    <property type="component" value="Unassembled WGS sequence"/>
</dbReference>
<dbReference type="Gene3D" id="1.10.10.60">
    <property type="entry name" value="Homeodomain-like"/>
    <property type="match status" value="1"/>
</dbReference>
<evidence type="ECO:0000256" key="1">
    <source>
        <dbReference type="ARBA" id="ARBA00023015"/>
    </source>
</evidence>
<dbReference type="InterPro" id="IPR020449">
    <property type="entry name" value="Tscrpt_reg_AraC-type_HTH"/>
</dbReference>
<accession>A0AAE5LHF6</accession>
<dbReference type="SMART" id="SM00342">
    <property type="entry name" value="HTH_ARAC"/>
    <property type="match status" value="1"/>
</dbReference>
<evidence type="ECO:0000313" key="6">
    <source>
        <dbReference type="Proteomes" id="UP000572722"/>
    </source>
</evidence>
<dbReference type="InterPro" id="IPR018062">
    <property type="entry name" value="HTH_AraC-typ_CS"/>
</dbReference>
<keyword evidence="1" id="KW-0805">Transcription regulation</keyword>
<reference evidence="5 6" key="1">
    <citation type="submission" date="2019-08" db="EMBL/GenBank/DDBJ databases">
        <title>Draft genome sequencing and comparative genomics of hatchery-associated Vibrios.</title>
        <authorList>
            <person name="Kehlet-Delgado H."/>
            <person name="Mueller R.S."/>
        </authorList>
    </citation>
    <scope>NUCLEOTIDE SEQUENCE [LARGE SCALE GENOMIC DNA]</scope>
    <source>
        <strain evidence="5 6">01-65-5-1</strain>
    </source>
</reference>
<dbReference type="GO" id="GO:0005829">
    <property type="term" value="C:cytosol"/>
    <property type="evidence" value="ECO:0007669"/>
    <property type="project" value="TreeGrafter"/>
</dbReference>
<keyword evidence="3" id="KW-0804">Transcription</keyword>
<sequence>MNHVYQIATFRAQHSQKLRNVTIHSPSIIQIISGSKRLFQSDGNIALTHSKLLLCSRSSRFSFENSPEKGTFLSRVFSFHQSPEENQILLSQENSAGQNRQWTNSDKALEQTLNILFSLNLSPMSTETQRLWLAPLYQQLAERGALHHLFVSHHTSFSEQLTRYLSLSPSKAHPLEEVAAHFAVSRATFIRRLKKEDVRYREVLSDVRLSHALSLMQDQSLSVLQLAYMCGYKSEQRFSQRFRSKFGLTPTEYMRTIRGHAEPSEVTDGALV</sequence>
<dbReference type="AlphaFoldDB" id="A0AAE5LHF6"/>
<dbReference type="GO" id="GO:0003700">
    <property type="term" value="F:DNA-binding transcription factor activity"/>
    <property type="evidence" value="ECO:0007669"/>
    <property type="project" value="InterPro"/>
</dbReference>
<dbReference type="GO" id="GO:0000976">
    <property type="term" value="F:transcription cis-regulatory region binding"/>
    <property type="evidence" value="ECO:0007669"/>
    <property type="project" value="TreeGrafter"/>
</dbReference>
<evidence type="ECO:0000256" key="2">
    <source>
        <dbReference type="ARBA" id="ARBA00023125"/>
    </source>
</evidence>
<evidence type="ECO:0000256" key="3">
    <source>
        <dbReference type="ARBA" id="ARBA00023163"/>
    </source>
</evidence>
<dbReference type="InterPro" id="IPR009057">
    <property type="entry name" value="Homeodomain-like_sf"/>
</dbReference>
<dbReference type="PANTHER" id="PTHR47894:SF4">
    <property type="entry name" value="HTH-TYPE TRANSCRIPTIONAL REGULATOR GADX"/>
    <property type="match status" value="1"/>
</dbReference>
<organism evidence="5 6">
    <name type="scientific">Vibrio tubiashii</name>
    <dbReference type="NCBI Taxonomy" id="29498"/>
    <lineage>
        <taxon>Bacteria</taxon>
        <taxon>Pseudomonadati</taxon>
        <taxon>Pseudomonadota</taxon>
        <taxon>Gammaproteobacteria</taxon>
        <taxon>Vibrionales</taxon>
        <taxon>Vibrionaceae</taxon>
        <taxon>Vibrio</taxon>
        <taxon>Vibrio oreintalis group</taxon>
    </lineage>
</organism>
<dbReference type="RefSeq" id="WP_171321034.1">
    <property type="nucleotide sequence ID" value="NZ_VTXO01000002.1"/>
</dbReference>